<keyword evidence="1" id="KW-1133">Transmembrane helix</keyword>
<protein>
    <recommendedName>
        <fullName evidence="4">Polymerase nucleotidyl transferase domain-containing protein</fullName>
    </recommendedName>
</protein>
<dbReference type="InterPro" id="IPR043519">
    <property type="entry name" value="NT_sf"/>
</dbReference>
<name>A0A1F5EUM3_9BACT</name>
<comment type="caution">
    <text evidence="2">The sequence shown here is derived from an EMBL/GenBank/DDBJ whole genome shotgun (WGS) entry which is preliminary data.</text>
</comment>
<gene>
    <name evidence="2" type="ORF">A2703_01460</name>
</gene>
<keyword evidence="1" id="KW-0812">Transmembrane</keyword>
<feature type="transmembrane region" description="Helical" evidence="1">
    <location>
        <begin position="67"/>
        <end position="87"/>
    </location>
</feature>
<dbReference type="STRING" id="1817722.A2703_01460"/>
<evidence type="ECO:0000313" key="3">
    <source>
        <dbReference type="Proteomes" id="UP000177979"/>
    </source>
</evidence>
<organism evidence="2 3">
    <name type="scientific">Candidatus Collierbacteria bacterium RIFCSPHIGHO2_01_FULL_50_25</name>
    <dbReference type="NCBI Taxonomy" id="1817722"/>
    <lineage>
        <taxon>Bacteria</taxon>
        <taxon>Candidatus Collieribacteriota</taxon>
    </lineage>
</organism>
<sequence length="291" mass="33354">MRKLKEAVVLTQKYAAYFHGHLTDADLHRWLISDKTYSTEITKRLFPQKPSNRPNFSVAKLSLAKKVVRLLTLVPTVSTIAITGSLAVGNAKVDDDIDLMVITRPDALWLTRLVVIPLLGLFFKRRLPAKIGKFQVGPNQIKDSVCMNLWLDESALPVPPDKRNLYTAHEVLQALPLFDRGGIYRRFIQANTWTKKYLANAYQIALKNEGEDRWSNVILAPTGVPPRNRGRRRGRIKFMLRTVTALLNIAAFKLQYLYMKKRITHETISLHAAYFHPRDLSVKLREHLGIY</sequence>
<accession>A0A1F5EUM3</accession>
<evidence type="ECO:0000313" key="2">
    <source>
        <dbReference type="EMBL" id="OGD71087.1"/>
    </source>
</evidence>
<keyword evidence="1" id="KW-0472">Membrane</keyword>
<dbReference type="AlphaFoldDB" id="A0A1F5EUM3"/>
<dbReference type="Proteomes" id="UP000177979">
    <property type="component" value="Unassembled WGS sequence"/>
</dbReference>
<feature type="transmembrane region" description="Helical" evidence="1">
    <location>
        <begin position="238"/>
        <end position="258"/>
    </location>
</feature>
<proteinExistence type="predicted"/>
<evidence type="ECO:0008006" key="4">
    <source>
        <dbReference type="Google" id="ProtNLM"/>
    </source>
</evidence>
<dbReference type="CDD" id="cd05403">
    <property type="entry name" value="NT_KNTase_like"/>
    <property type="match status" value="1"/>
</dbReference>
<feature type="transmembrane region" description="Helical" evidence="1">
    <location>
        <begin position="107"/>
        <end position="123"/>
    </location>
</feature>
<dbReference type="EMBL" id="MFAG01000041">
    <property type="protein sequence ID" value="OGD71087.1"/>
    <property type="molecule type" value="Genomic_DNA"/>
</dbReference>
<reference evidence="2 3" key="1">
    <citation type="journal article" date="2016" name="Nat. Commun.">
        <title>Thousands of microbial genomes shed light on interconnected biogeochemical processes in an aquifer system.</title>
        <authorList>
            <person name="Anantharaman K."/>
            <person name="Brown C.T."/>
            <person name="Hug L.A."/>
            <person name="Sharon I."/>
            <person name="Castelle C.J."/>
            <person name="Probst A.J."/>
            <person name="Thomas B.C."/>
            <person name="Singh A."/>
            <person name="Wilkins M.J."/>
            <person name="Karaoz U."/>
            <person name="Brodie E.L."/>
            <person name="Williams K.H."/>
            <person name="Hubbard S.S."/>
            <person name="Banfield J.F."/>
        </authorList>
    </citation>
    <scope>NUCLEOTIDE SEQUENCE [LARGE SCALE GENOMIC DNA]</scope>
</reference>
<evidence type="ECO:0000256" key="1">
    <source>
        <dbReference type="SAM" id="Phobius"/>
    </source>
</evidence>
<dbReference type="SUPFAM" id="SSF81301">
    <property type="entry name" value="Nucleotidyltransferase"/>
    <property type="match status" value="1"/>
</dbReference>